<dbReference type="GO" id="GO:0005524">
    <property type="term" value="F:ATP binding"/>
    <property type="evidence" value="ECO:0007669"/>
    <property type="project" value="UniProtKB-KW"/>
</dbReference>
<dbReference type="Pfam" id="PF07714">
    <property type="entry name" value="PK_Tyr_Ser-Thr"/>
    <property type="match status" value="1"/>
</dbReference>
<proteinExistence type="predicted"/>
<evidence type="ECO:0000259" key="6">
    <source>
        <dbReference type="PROSITE" id="PS50011"/>
    </source>
</evidence>
<keyword evidence="1" id="KW-0723">Serine/threonine-protein kinase</keyword>
<evidence type="ECO:0000256" key="5">
    <source>
        <dbReference type="ARBA" id="ARBA00022840"/>
    </source>
</evidence>
<reference evidence="7 8" key="1">
    <citation type="submission" date="2019-03" db="EMBL/GenBank/DDBJ databases">
        <title>Single cell metagenomics reveals metabolic interactions within the superorganism composed of flagellate Streblomastix strix and complex community of Bacteroidetes bacteria on its surface.</title>
        <authorList>
            <person name="Treitli S.C."/>
            <person name="Kolisko M."/>
            <person name="Husnik F."/>
            <person name="Keeling P."/>
            <person name="Hampl V."/>
        </authorList>
    </citation>
    <scope>NUCLEOTIDE SEQUENCE [LARGE SCALE GENOMIC DNA]</scope>
    <source>
        <strain evidence="7">ST1C</strain>
    </source>
</reference>
<evidence type="ECO:0000256" key="4">
    <source>
        <dbReference type="ARBA" id="ARBA00022777"/>
    </source>
</evidence>
<dbReference type="AlphaFoldDB" id="A0A5J4VGT2"/>
<dbReference type="SUPFAM" id="SSF56112">
    <property type="entry name" value="Protein kinase-like (PK-like)"/>
    <property type="match status" value="1"/>
</dbReference>
<accession>A0A5J4VGT2</accession>
<evidence type="ECO:0000313" key="7">
    <source>
        <dbReference type="EMBL" id="KAA6381730.1"/>
    </source>
</evidence>
<organism evidence="7 8">
    <name type="scientific">Streblomastix strix</name>
    <dbReference type="NCBI Taxonomy" id="222440"/>
    <lineage>
        <taxon>Eukaryota</taxon>
        <taxon>Metamonada</taxon>
        <taxon>Preaxostyla</taxon>
        <taxon>Oxymonadida</taxon>
        <taxon>Streblomastigidae</taxon>
        <taxon>Streblomastix</taxon>
    </lineage>
</organism>
<name>A0A5J4VGT2_9EUKA</name>
<feature type="domain" description="Protein kinase" evidence="6">
    <location>
        <begin position="25"/>
        <end position="150"/>
    </location>
</feature>
<dbReference type="GO" id="GO:0004674">
    <property type="term" value="F:protein serine/threonine kinase activity"/>
    <property type="evidence" value="ECO:0007669"/>
    <property type="project" value="UniProtKB-KW"/>
</dbReference>
<protein>
    <recommendedName>
        <fullName evidence="6">Protein kinase domain-containing protein</fullName>
    </recommendedName>
</protein>
<feature type="non-terminal residue" evidence="7">
    <location>
        <position position="150"/>
    </location>
</feature>
<keyword evidence="4" id="KW-0418">Kinase</keyword>
<dbReference type="Gene3D" id="1.10.510.10">
    <property type="entry name" value="Transferase(Phosphotransferase) domain 1"/>
    <property type="match status" value="1"/>
</dbReference>
<dbReference type="InterPro" id="IPR051175">
    <property type="entry name" value="CLK_kinases"/>
</dbReference>
<keyword evidence="5" id="KW-0067">ATP-binding</keyword>
<dbReference type="InterPro" id="IPR001245">
    <property type="entry name" value="Ser-Thr/Tyr_kinase_cat_dom"/>
</dbReference>
<dbReference type="InterPro" id="IPR000719">
    <property type="entry name" value="Prot_kinase_dom"/>
</dbReference>
<evidence type="ECO:0000313" key="8">
    <source>
        <dbReference type="Proteomes" id="UP000324800"/>
    </source>
</evidence>
<dbReference type="EMBL" id="SNRW01007161">
    <property type="protein sequence ID" value="KAA6381730.1"/>
    <property type="molecule type" value="Genomic_DNA"/>
</dbReference>
<dbReference type="PANTHER" id="PTHR45646:SF11">
    <property type="entry name" value="SERINE_THREONINE-PROTEIN KINASE DOA"/>
    <property type="match status" value="1"/>
</dbReference>
<dbReference type="PROSITE" id="PS50011">
    <property type="entry name" value="PROTEIN_KINASE_DOM"/>
    <property type="match status" value="1"/>
</dbReference>
<dbReference type="Proteomes" id="UP000324800">
    <property type="component" value="Unassembled WGS sequence"/>
</dbReference>
<evidence type="ECO:0000256" key="2">
    <source>
        <dbReference type="ARBA" id="ARBA00022679"/>
    </source>
</evidence>
<dbReference type="InterPro" id="IPR011009">
    <property type="entry name" value="Kinase-like_dom_sf"/>
</dbReference>
<keyword evidence="2" id="KW-0808">Transferase</keyword>
<sequence>MAMNKLEPIVQSNPIYIGETIGQKYVVERMLAAGKSSTVFVAHTKHDARQERVALKVAPIENGQTDLDNDIAVLKSIDGKKYFAKIIGFVLHRQYKFLAMEQLGTSVNDIIHRPQIQKLCLSSVAKIGIQSLDALSTLHKAGFVHGKVSA</sequence>
<evidence type="ECO:0000256" key="3">
    <source>
        <dbReference type="ARBA" id="ARBA00022741"/>
    </source>
</evidence>
<dbReference type="OrthoDB" id="5979581at2759"/>
<dbReference type="PANTHER" id="PTHR45646">
    <property type="entry name" value="SERINE/THREONINE-PROTEIN KINASE DOA-RELATED"/>
    <property type="match status" value="1"/>
</dbReference>
<evidence type="ECO:0000256" key="1">
    <source>
        <dbReference type="ARBA" id="ARBA00022527"/>
    </source>
</evidence>
<comment type="caution">
    <text evidence="7">The sequence shown here is derived from an EMBL/GenBank/DDBJ whole genome shotgun (WGS) entry which is preliminary data.</text>
</comment>
<dbReference type="GO" id="GO:0005634">
    <property type="term" value="C:nucleus"/>
    <property type="evidence" value="ECO:0007669"/>
    <property type="project" value="TreeGrafter"/>
</dbReference>
<gene>
    <name evidence="7" type="ORF">EZS28_022743</name>
</gene>
<keyword evidence="3" id="KW-0547">Nucleotide-binding</keyword>